<dbReference type="OrthoDB" id="269822at2759"/>
<accession>A0A8S4QT04</accession>
<comment type="caution">
    <text evidence="1">The sequence shown here is derived from an EMBL/GenBank/DDBJ whole genome shotgun (WGS) entry which is preliminary data.</text>
</comment>
<evidence type="ECO:0000313" key="1">
    <source>
        <dbReference type="EMBL" id="CAH2217541.1"/>
    </source>
</evidence>
<feature type="non-terminal residue" evidence="1">
    <location>
        <position position="1"/>
    </location>
</feature>
<dbReference type="Proteomes" id="UP000838756">
    <property type="component" value="Unassembled WGS sequence"/>
</dbReference>
<sequence>CGNRTHGRGESRVAAHCASRPSTTNFSYRIKARSEVTLLDGRLAQWAATLLSESKAVPPIDYLRQVTLDLGGEGVLGTVSDRHMIRRTPPTHTPPQKSNVGTLIRRFNEDNGKTESVITQRDIKRRSQEKYLLEYLPLFPRRGVLSIFAGEDISSIVSGFTKQIVTPTNILHRDTGRRPIHKHIITAETSEVLLRTPSR</sequence>
<dbReference type="EMBL" id="CAKXAJ010018245">
    <property type="protein sequence ID" value="CAH2217541.1"/>
    <property type="molecule type" value="Genomic_DNA"/>
</dbReference>
<keyword evidence="2" id="KW-1185">Reference proteome</keyword>
<reference evidence="1" key="1">
    <citation type="submission" date="2022-03" db="EMBL/GenBank/DDBJ databases">
        <authorList>
            <person name="Lindestad O."/>
        </authorList>
    </citation>
    <scope>NUCLEOTIDE SEQUENCE</scope>
</reference>
<name>A0A8S4QT04_9NEOP</name>
<dbReference type="AlphaFoldDB" id="A0A8S4QT04"/>
<proteinExistence type="predicted"/>
<organism evidence="1 2">
    <name type="scientific">Pararge aegeria aegeria</name>
    <dbReference type="NCBI Taxonomy" id="348720"/>
    <lineage>
        <taxon>Eukaryota</taxon>
        <taxon>Metazoa</taxon>
        <taxon>Ecdysozoa</taxon>
        <taxon>Arthropoda</taxon>
        <taxon>Hexapoda</taxon>
        <taxon>Insecta</taxon>
        <taxon>Pterygota</taxon>
        <taxon>Neoptera</taxon>
        <taxon>Endopterygota</taxon>
        <taxon>Lepidoptera</taxon>
        <taxon>Glossata</taxon>
        <taxon>Ditrysia</taxon>
        <taxon>Papilionoidea</taxon>
        <taxon>Nymphalidae</taxon>
        <taxon>Satyrinae</taxon>
        <taxon>Satyrini</taxon>
        <taxon>Parargina</taxon>
        <taxon>Pararge</taxon>
    </lineage>
</organism>
<gene>
    <name evidence="1" type="primary">jg18897</name>
    <name evidence="1" type="ORF">PAEG_LOCUS5429</name>
</gene>
<evidence type="ECO:0000313" key="2">
    <source>
        <dbReference type="Proteomes" id="UP000838756"/>
    </source>
</evidence>
<protein>
    <submittedName>
        <fullName evidence="1">Jg18897 protein</fullName>
    </submittedName>
</protein>